<evidence type="ECO:0000256" key="1">
    <source>
        <dbReference type="SAM" id="MobiDB-lite"/>
    </source>
</evidence>
<evidence type="ECO:0000313" key="2">
    <source>
        <dbReference type="EMBL" id="KEZ77797.1"/>
    </source>
</evidence>
<reference evidence="2 3" key="1">
    <citation type="submission" date="2013-03" db="EMBL/GenBank/DDBJ databases">
        <title>Salinisphaera hydrothermalis C41B8 Genome Sequencing.</title>
        <authorList>
            <person name="Li C."/>
            <person name="Lai Q."/>
            <person name="Shao Z."/>
        </authorList>
    </citation>
    <scope>NUCLEOTIDE SEQUENCE [LARGE SCALE GENOMIC DNA]</scope>
    <source>
        <strain evidence="2 3">C41B8</strain>
    </source>
</reference>
<feature type="compositionally biased region" description="Basic and acidic residues" evidence="1">
    <location>
        <begin position="56"/>
        <end position="66"/>
    </location>
</feature>
<protein>
    <submittedName>
        <fullName evidence="2">Uncharacterized protein</fullName>
    </submittedName>
</protein>
<accession>A0A084IM63</accession>
<organism evidence="2 3">
    <name type="scientific">Salinisphaera hydrothermalis (strain C41B8)</name>
    <dbReference type="NCBI Taxonomy" id="1304275"/>
    <lineage>
        <taxon>Bacteria</taxon>
        <taxon>Pseudomonadati</taxon>
        <taxon>Pseudomonadota</taxon>
        <taxon>Gammaproteobacteria</taxon>
        <taxon>Salinisphaerales</taxon>
        <taxon>Salinisphaeraceae</taxon>
        <taxon>Salinisphaera</taxon>
    </lineage>
</organism>
<gene>
    <name evidence="2" type="ORF">C41B8_08275</name>
</gene>
<dbReference type="Proteomes" id="UP000028302">
    <property type="component" value="Unassembled WGS sequence"/>
</dbReference>
<feature type="compositionally biased region" description="Basic and acidic residues" evidence="1">
    <location>
        <begin position="75"/>
        <end position="84"/>
    </location>
</feature>
<sequence length="120" mass="12800">MAATGLLMLAACMDHPPPPRHPGPYKNPVDAFDATDAPYDPSGPQGASGPLSGDLAHLRDAREAYEHSQAVQAAQRRDQQEKCRQQPNAKLVHINDGTGDPDAVYCQTPPDEPSSDSDGQ</sequence>
<evidence type="ECO:0000313" key="3">
    <source>
        <dbReference type="Proteomes" id="UP000028302"/>
    </source>
</evidence>
<name>A0A084IM63_SALHC</name>
<proteinExistence type="predicted"/>
<comment type="caution">
    <text evidence="2">The sequence shown here is derived from an EMBL/GenBank/DDBJ whole genome shotgun (WGS) entry which is preliminary data.</text>
</comment>
<keyword evidence="3" id="KW-1185">Reference proteome</keyword>
<feature type="region of interest" description="Disordered" evidence="1">
    <location>
        <begin position="12"/>
        <end position="120"/>
    </location>
</feature>
<dbReference type="EMBL" id="APNK01000009">
    <property type="protein sequence ID" value="KEZ77797.1"/>
    <property type="molecule type" value="Genomic_DNA"/>
</dbReference>
<dbReference type="STRING" id="1304275.C41B8_08275"/>
<dbReference type="AlphaFoldDB" id="A0A084IM63"/>